<evidence type="ECO:0000313" key="2">
    <source>
        <dbReference type="EMBL" id="KAG1796077.1"/>
    </source>
</evidence>
<reference evidence="2" key="1">
    <citation type="journal article" date="2020" name="New Phytol.">
        <title>Comparative genomics reveals dynamic genome evolution in host specialist ectomycorrhizal fungi.</title>
        <authorList>
            <person name="Lofgren L.A."/>
            <person name="Nguyen N.H."/>
            <person name="Vilgalys R."/>
            <person name="Ruytinx J."/>
            <person name="Liao H.L."/>
            <person name="Branco S."/>
            <person name="Kuo A."/>
            <person name="LaButti K."/>
            <person name="Lipzen A."/>
            <person name="Andreopoulos W."/>
            <person name="Pangilinan J."/>
            <person name="Riley R."/>
            <person name="Hundley H."/>
            <person name="Na H."/>
            <person name="Barry K."/>
            <person name="Grigoriev I.V."/>
            <person name="Stajich J.E."/>
            <person name="Kennedy P.G."/>
        </authorList>
    </citation>
    <scope>NUCLEOTIDE SEQUENCE</scope>
    <source>
        <strain evidence="2">S12</strain>
    </source>
</reference>
<dbReference type="OrthoDB" id="2670504at2759"/>
<dbReference type="Pfam" id="PF20149">
    <property type="entry name" value="DUF6532"/>
    <property type="match status" value="1"/>
</dbReference>
<accession>A0A9P7AVR9</accession>
<dbReference type="Proteomes" id="UP000719766">
    <property type="component" value="Unassembled WGS sequence"/>
</dbReference>
<feature type="domain" description="DUF6532" evidence="1">
    <location>
        <begin position="22"/>
        <end position="213"/>
    </location>
</feature>
<gene>
    <name evidence="2" type="ORF">HD556DRAFT_1216239</name>
</gene>
<proteinExistence type="predicted"/>
<evidence type="ECO:0000313" key="3">
    <source>
        <dbReference type="Proteomes" id="UP000719766"/>
    </source>
</evidence>
<keyword evidence="3" id="KW-1185">Reference proteome</keyword>
<protein>
    <recommendedName>
        <fullName evidence="1">DUF6532 domain-containing protein</fullName>
    </recommendedName>
</protein>
<evidence type="ECO:0000259" key="1">
    <source>
        <dbReference type="Pfam" id="PF20149"/>
    </source>
</evidence>
<organism evidence="2 3">
    <name type="scientific">Suillus plorans</name>
    <dbReference type="NCBI Taxonomy" id="116603"/>
    <lineage>
        <taxon>Eukaryota</taxon>
        <taxon>Fungi</taxon>
        <taxon>Dikarya</taxon>
        <taxon>Basidiomycota</taxon>
        <taxon>Agaricomycotina</taxon>
        <taxon>Agaricomycetes</taxon>
        <taxon>Agaricomycetidae</taxon>
        <taxon>Boletales</taxon>
        <taxon>Suillineae</taxon>
        <taxon>Suillaceae</taxon>
        <taxon>Suillus</taxon>
    </lineage>
</organism>
<dbReference type="InterPro" id="IPR045341">
    <property type="entry name" value="DUF6532"/>
</dbReference>
<sequence>GTRQRLKASDFDNVTKDLLTTATSIYRCLVVTRAPFPETLIIETKLAKDAWREASNMAELTIQLTPSLVKMMTRRTSQVRGELKTKMRPLTASFFGFRASRSIPAIKQNRDLAESLKEGSRFVFKDWEMKCGIYKTGLIQEAMNDMWFANRSDEGIVYAKYFDPLPVQTIALILTAIECCIDEWMTGVKEDIKFSSLAYSPVYLLHLNSLRRFDERTAAYKLLGKIGVNLLDVAR</sequence>
<dbReference type="EMBL" id="JABBWE010000020">
    <property type="protein sequence ID" value="KAG1796077.1"/>
    <property type="molecule type" value="Genomic_DNA"/>
</dbReference>
<feature type="non-terminal residue" evidence="2">
    <location>
        <position position="1"/>
    </location>
</feature>
<name>A0A9P7AVR9_9AGAM</name>
<dbReference type="AlphaFoldDB" id="A0A9P7AVR9"/>
<feature type="non-terminal residue" evidence="2">
    <location>
        <position position="235"/>
    </location>
</feature>
<dbReference type="GeneID" id="64590455"/>
<dbReference type="RefSeq" id="XP_041161730.1">
    <property type="nucleotide sequence ID" value="XM_041296691.1"/>
</dbReference>
<comment type="caution">
    <text evidence="2">The sequence shown here is derived from an EMBL/GenBank/DDBJ whole genome shotgun (WGS) entry which is preliminary data.</text>
</comment>